<organism evidence="9 10">
    <name type="scientific">Mytilus edulis</name>
    <name type="common">Blue mussel</name>
    <dbReference type="NCBI Taxonomy" id="6550"/>
    <lineage>
        <taxon>Eukaryota</taxon>
        <taxon>Metazoa</taxon>
        <taxon>Spiralia</taxon>
        <taxon>Lophotrochozoa</taxon>
        <taxon>Mollusca</taxon>
        <taxon>Bivalvia</taxon>
        <taxon>Autobranchia</taxon>
        <taxon>Pteriomorphia</taxon>
        <taxon>Mytilida</taxon>
        <taxon>Mytiloidea</taxon>
        <taxon>Mytilidae</taxon>
        <taxon>Mytilinae</taxon>
        <taxon>Mytilus</taxon>
    </lineage>
</organism>
<dbReference type="InterPro" id="IPR006612">
    <property type="entry name" value="THAP_Znf"/>
</dbReference>
<evidence type="ECO:0000256" key="5">
    <source>
        <dbReference type="ARBA" id="ARBA00023125"/>
    </source>
</evidence>
<gene>
    <name evidence="9" type="ORF">MEDL_4020</name>
</gene>
<evidence type="ECO:0000259" key="8">
    <source>
        <dbReference type="PROSITE" id="PS50966"/>
    </source>
</evidence>
<dbReference type="Pfam" id="PF13359">
    <property type="entry name" value="DDE_Tnp_4"/>
    <property type="match status" value="1"/>
</dbReference>
<accession>A0A8S3Q384</accession>
<dbReference type="AlphaFoldDB" id="A0A8S3Q384"/>
<evidence type="ECO:0000256" key="4">
    <source>
        <dbReference type="ARBA" id="ARBA00022833"/>
    </source>
</evidence>
<dbReference type="PROSITE" id="PS50966">
    <property type="entry name" value="ZF_SWIM"/>
    <property type="match status" value="1"/>
</dbReference>
<evidence type="ECO:0000256" key="6">
    <source>
        <dbReference type="PROSITE-ProRule" id="PRU00309"/>
    </source>
</evidence>
<evidence type="ECO:0000313" key="9">
    <source>
        <dbReference type="EMBL" id="CAG2188609.1"/>
    </source>
</evidence>
<dbReference type="Pfam" id="PF05485">
    <property type="entry name" value="THAP"/>
    <property type="match status" value="1"/>
</dbReference>
<keyword evidence="3 6" id="KW-0863">Zinc-finger</keyword>
<proteinExistence type="predicted"/>
<dbReference type="GO" id="GO:0003677">
    <property type="term" value="F:DNA binding"/>
    <property type="evidence" value="ECO:0007669"/>
    <property type="project" value="UniProtKB-UniRule"/>
</dbReference>
<dbReference type="InterPro" id="IPR027806">
    <property type="entry name" value="HARBI1_dom"/>
</dbReference>
<evidence type="ECO:0000259" key="7">
    <source>
        <dbReference type="PROSITE" id="PS50950"/>
    </source>
</evidence>
<evidence type="ECO:0000256" key="2">
    <source>
        <dbReference type="ARBA" id="ARBA00022723"/>
    </source>
</evidence>
<dbReference type="Pfam" id="PF13613">
    <property type="entry name" value="HTH_Tnp_4"/>
    <property type="match status" value="1"/>
</dbReference>
<dbReference type="InterPro" id="IPR027805">
    <property type="entry name" value="Transposase_HTH_dom"/>
</dbReference>
<dbReference type="PANTHER" id="PTHR23080">
    <property type="entry name" value="THAP DOMAIN PROTEIN"/>
    <property type="match status" value="1"/>
</dbReference>
<comment type="cofactor">
    <cofactor evidence="1">
        <name>a divalent metal cation</name>
        <dbReference type="ChEBI" id="CHEBI:60240"/>
    </cofactor>
</comment>
<feature type="domain" description="THAP-type" evidence="7">
    <location>
        <begin position="77"/>
        <end position="160"/>
    </location>
</feature>
<name>A0A8S3Q384_MYTED</name>
<keyword evidence="5 6" id="KW-0238">DNA-binding</keyword>
<dbReference type="Proteomes" id="UP000683360">
    <property type="component" value="Unassembled WGS sequence"/>
</dbReference>
<comment type="caution">
    <text evidence="9">The sequence shown here is derived from an EMBL/GenBank/DDBJ whole genome shotgun (WGS) entry which is preliminary data.</text>
</comment>
<dbReference type="PANTHER" id="PTHR23080:SF133">
    <property type="entry name" value="SI:CH211-262I1.5-RELATED"/>
    <property type="match status" value="1"/>
</dbReference>
<dbReference type="PROSITE" id="PS50950">
    <property type="entry name" value="ZF_THAP"/>
    <property type="match status" value="1"/>
</dbReference>
<dbReference type="InterPro" id="IPR007527">
    <property type="entry name" value="Znf_SWIM"/>
</dbReference>
<evidence type="ECO:0000256" key="1">
    <source>
        <dbReference type="ARBA" id="ARBA00001968"/>
    </source>
</evidence>
<sequence>MMSIGSPFCFLKADVIGSMKIRDKPHQPWVCLAKDTADIYCAHCTCLAGLGEMCSHIAAVLFKIELGVRYGVTQKSVTSEECKWNKVFRKQCSNRQSTSDKENRCSFFRFPKDVRKRKAWVIAVNRADWAPNEYSRNCSAQFGPTLFSYKEKDLSVSELDRNVRLASRNLLQTVKEQKLKVQETETACLTSSVMMHSSYAAAGPDVEMEELQEPLVYNQLDKSLSDTSMLLTSNVGSQCDTDPLLKENMLLRKENEELRAALQHHKWTIKKIADNDQKTRFYTGLPKFVVFMWLFNYLKPKAERMQYWTGSETYQKQDRQRASTNCIDLIDQFFAVLMRLRLGLFVRDIAERFKISESTFSKYFSSWLLLLYEELKVINPFPSREIVDRTMPDAFKTRYPKTRVIIDCTEIFLQRSASLVNQSLTYSNYKNHNTVKFLIGITPSGVISFVSEGWGGRVSDRQITLESGILDLLDENDSVMADKGFTIKDLLEKKNCTLNMPPFKGISAQFTTEQVFETQEIAKLRIHVERSIGRVKNFHIFDGVMPLSIAPQSTQIFKVCCWLTNFDEPLVK</sequence>
<keyword evidence="2" id="KW-0479">Metal-binding</keyword>
<dbReference type="SUPFAM" id="SSF57716">
    <property type="entry name" value="Glucocorticoid receptor-like (DNA-binding domain)"/>
    <property type="match status" value="1"/>
</dbReference>
<evidence type="ECO:0000313" key="10">
    <source>
        <dbReference type="Proteomes" id="UP000683360"/>
    </source>
</evidence>
<protein>
    <recommendedName>
        <fullName evidence="11">THAP-type domain-containing protein</fullName>
    </recommendedName>
</protein>
<dbReference type="EMBL" id="CAJPWZ010000267">
    <property type="protein sequence ID" value="CAG2188609.1"/>
    <property type="molecule type" value="Genomic_DNA"/>
</dbReference>
<dbReference type="OrthoDB" id="6117952at2759"/>
<evidence type="ECO:0008006" key="11">
    <source>
        <dbReference type="Google" id="ProtNLM"/>
    </source>
</evidence>
<reference evidence="9" key="1">
    <citation type="submission" date="2021-03" db="EMBL/GenBank/DDBJ databases">
        <authorList>
            <person name="Bekaert M."/>
        </authorList>
    </citation>
    <scope>NUCLEOTIDE SEQUENCE</scope>
</reference>
<keyword evidence="4" id="KW-0862">Zinc</keyword>
<keyword evidence="10" id="KW-1185">Reference proteome</keyword>
<dbReference type="GO" id="GO:0008270">
    <property type="term" value="F:zinc ion binding"/>
    <property type="evidence" value="ECO:0007669"/>
    <property type="project" value="UniProtKB-KW"/>
</dbReference>
<evidence type="ECO:0000256" key="3">
    <source>
        <dbReference type="ARBA" id="ARBA00022771"/>
    </source>
</evidence>
<feature type="domain" description="SWIM-type" evidence="8">
    <location>
        <begin position="29"/>
        <end position="65"/>
    </location>
</feature>